<organism evidence="1 2">
    <name type="scientific">Hibiscus sabdariffa</name>
    <name type="common">roselle</name>
    <dbReference type="NCBI Taxonomy" id="183260"/>
    <lineage>
        <taxon>Eukaryota</taxon>
        <taxon>Viridiplantae</taxon>
        <taxon>Streptophyta</taxon>
        <taxon>Embryophyta</taxon>
        <taxon>Tracheophyta</taxon>
        <taxon>Spermatophyta</taxon>
        <taxon>Magnoliopsida</taxon>
        <taxon>eudicotyledons</taxon>
        <taxon>Gunneridae</taxon>
        <taxon>Pentapetalae</taxon>
        <taxon>rosids</taxon>
        <taxon>malvids</taxon>
        <taxon>Malvales</taxon>
        <taxon>Malvaceae</taxon>
        <taxon>Malvoideae</taxon>
        <taxon>Hibiscus</taxon>
    </lineage>
</organism>
<reference evidence="1 2" key="1">
    <citation type="journal article" date="2024" name="G3 (Bethesda)">
        <title>Genome assembly of Hibiscus sabdariffa L. provides insights into metabolisms of medicinal natural products.</title>
        <authorList>
            <person name="Kim T."/>
        </authorList>
    </citation>
    <scope>NUCLEOTIDE SEQUENCE [LARGE SCALE GENOMIC DNA]</scope>
    <source>
        <strain evidence="1">TK-2024</strain>
        <tissue evidence="1">Old leaves</tissue>
    </source>
</reference>
<dbReference type="EMBL" id="JBBPBM010000190">
    <property type="protein sequence ID" value="KAK8501414.1"/>
    <property type="molecule type" value="Genomic_DNA"/>
</dbReference>
<protein>
    <submittedName>
        <fullName evidence="1">Uncharacterized protein</fullName>
    </submittedName>
</protein>
<evidence type="ECO:0000313" key="1">
    <source>
        <dbReference type="EMBL" id="KAK8501414.1"/>
    </source>
</evidence>
<comment type="caution">
    <text evidence="1">The sequence shown here is derived from an EMBL/GenBank/DDBJ whole genome shotgun (WGS) entry which is preliminary data.</text>
</comment>
<sequence length="146" mass="16694">MADKNSPGPIPDRWQLVEKPQKDGSSLLYYTCLESGQKYYSYEDLMRYVNYAKAAKLSIYADDFCPLKPACKPRKRASTPESNEKIIDLDESTMELSRNDSFQWISEMIMEESVNQFGFEKMKLENNPASNEGCSSSMGNGKKQKM</sequence>
<keyword evidence="2" id="KW-1185">Reference proteome</keyword>
<gene>
    <name evidence="1" type="ORF">V6N12_041747</name>
</gene>
<proteinExistence type="predicted"/>
<name>A0ABR2B3M9_9ROSI</name>
<accession>A0ABR2B3M9</accession>
<dbReference type="Proteomes" id="UP001472677">
    <property type="component" value="Unassembled WGS sequence"/>
</dbReference>
<evidence type="ECO:0000313" key="2">
    <source>
        <dbReference type="Proteomes" id="UP001472677"/>
    </source>
</evidence>